<evidence type="ECO:0000313" key="2">
    <source>
        <dbReference type="EMBL" id="KAJ9596771.1"/>
    </source>
</evidence>
<keyword evidence="1" id="KW-1133">Transmembrane helix</keyword>
<keyword evidence="3" id="KW-1185">Reference proteome</keyword>
<accession>A0AAD8ENL2</accession>
<comment type="caution">
    <text evidence="2">The sequence shown here is derived from an EMBL/GenBank/DDBJ whole genome shotgun (WGS) entry which is preliminary data.</text>
</comment>
<keyword evidence="1" id="KW-0472">Membrane</keyword>
<dbReference type="AlphaFoldDB" id="A0AAD8ENL2"/>
<reference evidence="2" key="2">
    <citation type="submission" date="2023-05" db="EMBL/GenBank/DDBJ databases">
        <authorList>
            <person name="Fouks B."/>
        </authorList>
    </citation>
    <scope>NUCLEOTIDE SEQUENCE</scope>
    <source>
        <strain evidence="2">Stay&amp;Tobe</strain>
        <tissue evidence="2">Testes</tissue>
    </source>
</reference>
<sequence length="84" mass="9728">TEWDFTDKMILIEHICRTETDTPTHCGWARAHTSAGLTILAVSLLIHLFSIFYAFNTIINCFNDLNSIIFLFYKPTYIDGQVRK</sequence>
<name>A0AAD8ENL2_DIPPU</name>
<feature type="non-terminal residue" evidence="2">
    <location>
        <position position="1"/>
    </location>
</feature>
<evidence type="ECO:0000256" key="1">
    <source>
        <dbReference type="SAM" id="Phobius"/>
    </source>
</evidence>
<feature type="transmembrane region" description="Helical" evidence="1">
    <location>
        <begin position="35"/>
        <end position="55"/>
    </location>
</feature>
<dbReference type="EMBL" id="JASPKZ010001961">
    <property type="protein sequence ID" value="KAJ9596771.1"/>
    <property type="molecule type" value="Genomic_DNA"/>
</dbReference>
<organism evidence="2 3">
    <name type="scientific">Diploptera punctata</name>
    <name type="common">Pacific beetle cockroach</name>
    <dbReference type="NCBI Taxonomy" id="6984"/>
    <lineage>
        <taxon>Eukaryota</taxon>
        <taxon>Metazoa</taxon>
        <taxon>Ecdysozoa</taxon>
        <taxon>Arthropoda</taxon>
        <taxon>Hexapoda</taxon>
        <taxon>Insecta</taxon>
        <taxon>Pterygota</taxon>
        <taxon>Neoptera</taxon>
        <taxon>Polyneoptera</taxon>
        <taxon>Dictyoptera</taxon>
        <taxon>Blattodea</taxon>
        <taxon>Blaberoidea</taxon>
        <taxon>Blaberidae</taxon>
        <taxon>Diplopterinae</taxon>
        <taxon>Diploptera</taxon>
    </lineage>
</organism>
<keyword evidence="1" id="KW-0812">Transmembrane</keyword>
<gene>
    <name evidence="2" type="ORF">L9F63_012202</name>
</gene>
<proteinExistence type="predicted"/>
<protein>
    <submittedName>
        <fullName evidence="2">Uncharacterized protein</fullName>
    </submittedName>
</protein>
<feature type="non-terminal residue" evidence="2">
    <location>
        <position position="84"/>
    </location>
</feature>
<reference evidence="2" key="1">
    <citation type="journal article" date="2023" name="IScience">
        <title>Live-bearing cockroach genome reveals convergent evolutionary mechanisms linked to viviparity in insects and beyond.</title>
        <authorList>
            <person name="Fouks B."/>
            <person name="Harrison M.C."/>
            <person name="Mikhailova A.A."/>
            <person name="Marchal E."/>
            <person name="English S."/>
            <person name="Carruthers M."/>
            <person name="Jennings E.C."/>
            <person name="Chiamaka E.L."/>
            <person name="Frigard R.A."/>
            <person name="Pippel M."/>
            <person name="Attardo G.M."/>
            <person name="Benoit J.B."/>
            <person name="Bornberg-Bauer E."/>
            <person name="Tobe S.S."/>
        </authorList>
    </citation>
    <scope>NUCLEOTIDE SEQUENCE</scope>
    <source>
        <strain evidence="2">Stay&amp;Tobe</strain>
    </source>
</reference>
<evidence type="ECO:0000313" key="3">
    <source>
        <dbReference type="Proteomes" id="UP001233999"/>
    </source>
</evidence>
<dbReference type="Proteomes" id="UP001233999">
    <property type="component" value="Unassembled WGS sequence"/>
</dbReference>